<sequence length="123" mass="12770">MRWRVAAAVQICGGVGLRRHESVEARGCEPGYGGAEQRRLRAAAVRNSDGAVALSANRAARSATGSARRSMLSSIATPVEHLINAEAMQFSTNWSSRAAARPSGYAAVAGTGAAELQHVLPGL</sequence>
<name>A0A811NDT1_9POAL</name>
<organism evidence="1 2">
    <name type="scientific">Miscanthus lutarioriparius</name>
    <dbReference type="NCBI Taxonomy" id="422564"/>
    <lineage>
        <taxon>Eukaryota</taxon>
        <taxon>Viridiplantae</taxon>
        <taxon>Streptophyta</taxon>
        <taxon>Embryophyta</taxon>
        <taxon>Tracheophyta</taxon>
        <taxon>Spermatophyta</taxon>
        <taxon>Magnoliopsida</taxon>
        <taxon>Liliopsida</taxon>
        <taxon>Poales</taxon>
        <taxon>Poaceae</taxon>
        <taxon>PACMAD clade</taxon>
        <taxon>Panicoideae</taxon>
        <taxon>Andropogonodae</taxon>
        <taxon>Andropogoneae</taxon>
        <taxon>Saccharinae</taxon>
        <taxon>Miscanthus</taxon>
    </lineage>
</organism>
<dbReference type="AlphaFoldDB" id="A0A811NDT1"/>
<keyword evidence="2" id="KW-1185">Reference proteome</keyword>
<proteinExistence type="predicted"/>
<dbReference type="EMBL" id="CAJGYO010000003">
    <property type="protein sequence ID" value="CAD6220627.1"/>
    <property type="molecule type" value="Genomic_DNA"/>
</dbReference>
<evidence type="ECO:0000313" key="1">
    <source>
        <dbReference type="EMBL" id="CAD6220627.1"/>
    </source>
</evidence>
<gene>
    <name evidence="1" type="ORF">NCGR_LOCUS14081</name>
</gene>
<protein>
    <submittedName>
        <fullName evidence="1">Uncharacterized protein</fullName>
    </submittedName>
</protein>
<dbReference type="Proteomes" id="UP000604825">
    <property type="component" value="Unassembled WGS sequence"/>
</dbReference>
<evidence type="ECO:0000313" key="2">
    <source>
        <dbReference type="Proteomes" id="UP000604825"/>
    </source>
</evidence>
<comment type="caution">
    <text evidence="1">The sequence shown here is derived from an EMBL/GenBank/DDBJ whole genome shotgun (WGS) entry which is preliminary data.</text>
</comment>
<accession>A0A811NDT1</accession>
<reference evidence="1" key="1">
    <citation type="submission" date="2020-10" db="EMBL/GenBank/DDBJ databases">
        <authorList>
            <person name="Han B."/>
            <person name="Lu T."/>
            <person name="Zhao Q."/>
            <person name="Huang X."/>
            <person name="Zhao Y."/>
        </authorList>
    </citation>
    <scope>NUCLEOTIDE SEQUENCE</scope>
</reference>